<dbReference type="AlphaFoldDB" id="A0A2H0BK34"/>
<feature type="binding site" evidence="3">
    <location>
        <position position="9"/>
    </location>
    <ligand>
        <name>a divalent metal cation</name>
        <dbReference type="ChEBI" id="CHEBI:60240"/>
        <label>1</label>
    </ligand>
</feature>
<dbReference type="GO" id="GO:0004536">
    <property type="term" value="F:DNA nuclease activity"/>
    <property type="evidence" value="ECO:0007669"/>
    <property type="project" value="InterPro"/>
</dbReference>
<protein>
    <submittedName>
        <fullName evidence="4">Hydrolase TatD</fullName>
    </submittedName>
</protein>
<dbReference type="InterPro" id="IPR015991">
    <property type="entry name" value="TatD/YcfH-like"/>
</dbReference>
<feature type="binding site" evidence="3">
    <location>
        <position position="204"/>
    </location>
    <ligand>
        <name>a divalent metal cation</name>
        <dbReference type="ChEBI" id="CHEBI:60240"/>
        <label>1</label>
    </ligand>
</feature>
<dbReference type="PIRSF" id="PIRSF005902">
    <property type="entry name" value="DNase_TatD"/>
    <property type="match status" value="1"/>
</dbReference>
<dbReference type="GO" id="GO:0046872">
    <property type="term" value="F:metal ion binding"/>
    <property type="evidence" value="ECO:0007669"/>
    <property type="project" value="UniProtKB-KW"/>
</dbReference>
<organism evidence="4 5">
    <name type="scientific">Candidatus Vogelbacteria bacterium CG22_combo_CG10-13_8_21_14_all_37_9</name>
    <dbReference type="NCBI Taxonomy" id="1975046"/>
    <lineage>
        <taxon>Bacteria</taxon>
        <taxon>Candidatus Vogeliibacteriota</taxon>
    </lineage>
</organism>
<keyword evidence="2 4" id="KW-0378">Hydrolase</keyword>
<dbReference type="Proteomes" id="UP000229334">
    <property type="component" value="Unassembled WGS sequence"/>
</dbReference>
<feature type="binding site" evidence="3">
    <location>
        <position position="129"/>
    </location>
    <ligand>
        <name>a divalent metal cation</name>
        <dbReference type="ChEBI" id="CHEBI:60240"/>
        <label>2</label>
    </ligand>
</feature>
<name>A0A2H0BK34_9BACT</name>
<dbReference type="PANTHER" id="PTHR46124">
    <property type="entry name" value="D-AMINOACYL-TRNA DEACYLASE"/>
    <property type="match status" value="1"/>
</dbReference>
<dbReference type="EMBL" id="PCSX01000036">
    <property type="protein sequence ID" value="PIP58035.1"/>
    <property type="molecule type" value="Genomic_DNA"/>
</dbReference>
<dbReference type="SUPFAM" id="SSF51556">
    <property type="entry name" value="Metallo-dependent hydrolases"/>
    <property type="match status" value="1"/>
</dbReference>
<dbReference type="CDD" id="cd01310">
    <property type="entry name" value="TatD_DNAse"/>
    <property type="match status" value="1"/>
</dbReference>
<gene>
    <name evidence="4" type="ORF">COX02_02395</name>
</gene>
<evidence type="ECO:0000256" key="3">
    <source>
        <dbReference type="PIRSR" id="PIRSR005902-1"/>
    </source>
</evidence>
<dbReference type="Pfam" id="PF01026">
    <property type="entry name" value="TatD_DNase"/>
    <property type="match status" value="1"/>
</dbReference>
<evidence type="ECO:0000256" key="1">
    <source>
        <dbReference type="ARBA" id="ARBA00022723"/>
    </source>
</evidence>
<sequence>MKYFDAHTHLNLPEFDSDWSEVALRAESVGVSFLNIGTDLINSAKAILIAKAYPNLAWACVGLHPQTKAIENEQDQLADLAKNKEVVAIGECGFDRLAEASEAEVLRQRELLTWQLDLALKLNKPVMIHCREAYSELLTVLIDRKKTASLPLINMHFFAGDWTIAQQFLELGCYLSFTGVLTFTHDYDEVVKNMPLDRLLAETDAPYVTPVPYRGKRNEPAYVVEVVKAMARIRGEDETKIAEHLYTNAIRFFGLNKLNF</sequence>
<comment type="caution">
    <text evidence="4">The sequence shown here is derived from an EMBL/GenBank/DDBJ whole genome shotgun (WGS) entry which is preliminary data.</text>
</comment>
<feature type="binding site" evidence="3">
    <location>
        <position position="156"/>
    </location>
    <ligand>
        <name>a divalent metal cation</name>
        <dbReference type="ChEBI" id="CHEBI:60240"/>
        <label>2</label>
    </ligand>
</feature>
<dbReference type="InterPro" id="IPR032466">
    <property type="entry name" value="Metal_Hydrolase"/>
</dbReference>
<proteinExistence type="predicted"/>
<keyword evidence="1 3" id="KW-0479">Metal-binding</keyword>
<dbReference type="NCBIfam" id="TIGR00010">
    <property type="entry name" value="YchF/TatD family DNA exonuclease"/>
    <property type="match status" value="1"/>
</dbReference>
<dbReference type="InterPro" id="IPR001130">
    <property type="entry name" value="TatD-like"/>
</dbReference>
<dbReference type="PANTHER" id="PTHR46124:SF2">
    <property type="entry name" value="D-AMINOACYL-TRNA DEACYLASE"/>
    <property type="match status" value="1"/>
</dbReference>
<evidence type="ECO:0000313" key="5">
    <source>
        <dbReference type="Proteomes" id="UP000229334"/>
    </source>
</evidence>
<evidence type="ECO:0000256" key="2">
    <source>
        <dbReference type="ARBA" id="ARBA00022801"/>
    </source>
</evidence>
<dbReference type="GO" id="GO:0005829">
    <property type="term" value="C:cytosol"/>
    <property type="evidence" value="ECO:0007669"/>
    <property type="project" value="TreeGrafter"/>
</dbReference>
<feature type="binding site" evidence="3">
    <location>
        <position position="91"/>
    </location>
    <ligand>
        <name>a divalent metal cation</name>
        <dbReference type="ChEBI" id="CHEBI:60240"/>
        <label>1</label>
    </ligand>
</feature>
<dbReference type="GO" id="GO:0016788">
    <property type="term" value="F:hydrolase activity, acting on ester bonds"/>
    <property type="evidence" value="ECO:0007669"/>
    <property type="project" value="InterPro"/>
</dbReference>
<dbReference type="PROSITE" id="PS01137">
    <property type="entry name" value="TATD_1"/>
    <property type="match status" value="1"/>
</dbReference>
<evidence type="ECO:0000313" key="4">
    <source>
        <dbReference type="EMBL" id="PIP58035.1"/>
    </source>
</evidence>
<dbReference type="Gene3D" id="3.20.20.140">
    <property type="entry name" value="Metal-dependent hydrolases"/>
    <property type="match status" value="1"/>
</dbReference>
<accession>A0A2H0BK34</accession>
<dbReference type="FunFam" id="3.20.20.140:FF:000005">
    <property type="entry name" value="TatD family hydrolase"/>
    <property type="match status" value="1"/>
</dbReference>
<reference evidence="4 5" key="1">
    <citation type="submission" date="2017-09" db="EMBL/GenBank/DDBJ databases">
        <title>Depth-based differentiation of microbial function through sediment-hosted aquifers and enrichment of novel symbionts in the deep terrestrial subsurface.</title>
        <authorList>
            <person name="Probst A.J."/>
            <person name="Ladd B."/>
            <person name="Jarett J.K."/>
            <person name="Geller-Mcgrath D.E."/>
            <person name="Sieber C.M."/>
            <person name="Emerson J.B."/>
            <person name="Anantharaman K."/>
            <person name="Thomas B.C."/>
            <person name="Malmstrom R."/>
            <person name="Stieglmeier M."/>
            <person name="Klingl A."/>
            <person name="Woyke T."/>
            <person name="Ryan C.M."/>
            <person name="Banfield J.F."/>
        </authorList>
    </citation>
    <scope>NUCLEOTIDE SEQUENCE [LARGE SCALE GENOMIC DNA]</scope>
    <source>
        <strain evidence="4">CG22_combo_CG10-13_8_21_14_all_37_9</strain>
    </source>
</reference>
<dbReference type="InterPro" id="IPR018228">
    <property type="entry name" value="DNase_TatD-rel_CS"/>
</dbReference>
<feature type="binding site" evidence="3">
    <location>
        <position position="7"/>
    </location>
    <ligand>
        <name>a divalent metal cation</name>
        <dbReference type="ChEBI" id="CHEBI:60240"/>
        <label>1</label>
    </ligand>
</feature>